<keyword evidence="12" id="KW-1185">Reference proteome</keyword>
<keyword evidence="9" id="KW-0735">Signal-anchor</keyword>
<evidence type="ECO:0000256" key="3">
    <source>
        <dbReference type="ARBA" id="ARBA00022679"/>
    </source>
</evidence>
<keyword evidence="6 9" id="KW-0333">Golgi apparatus</keyword>
<keyword evidence="7" id="KW-0472">Membrane</keyword>
<evidence type="ECO:0000313" key="11">
    <source>
        <dbReference type="EMBL" id="KAK7027369.1"/>
    </source>
</evidence>
<dbReference type="PANTHER" id="PTHR12137">
    <property type="entry name" value="CARBOHYDRATE SULFOTRANSFERASE"/>
    <property type="match status" value="1"/>
</dbReference>
<comment type="caution">
    <text evidence="11">The sequence shown here is derived from an EMBL/GenBank/DDBJ whole genome shotgun (WGS) entry which is preliminary data.</text>
</comment>
<evidence type="ECO:0000256" key="4">
    <source>
        <dbReference type="ARBA" id="ARBA00022692"/>
    </source>
</evidence>
<dbReference type="EC" id="2.8.2.-" evidence="9"/>
<dbReference type="EMBL" id="JAXCGZ010022685">
    <property type="protein sequence ID" value="KAK7027369.1"/>
    <property type="molecule type" value="Genomic_DNA"/>
</dbReference>
<dbReference type="PANTHER" id="PTHR12137:SF63">
    <property type="entry name" value="CARBOHYDRATE SULFOTRANSFERASE"/>
    <property type="match status" value="1"/>
</dbReference>
<proteinExistence type="inferred from homology"/>
<evidence type="ECO:0000313" key="12">
    <source>
        <dbReference type="Proteomes" id="UP001381693"/>
    </source>
</evidence>
<keyword evidence="9" id="KW-0119">Carbohydrate metabolism</keyword>
<evidence type="ECO:0000256" key="10">
    <source>
        <dbReference type="SAM" id="MobiDB-lite"/>
    </source>
</evidence>
<comment type="subcellular location">
    <subcellularLocation>
        <location evidence="1 9">Golgi apparatus membrane</location>
        <topology evidence="1 9">Single-pass type II membrane protein</topology>
    </subcellularLocation>
</comment>
<evidence type="ECO:0000256" key="6">
    <source>
        <dbReference type="ARBA" id="ARBA00023034"/>
    </source>
</evidence>
<dbReference type="AlphaFoldDB" id="A0AAN8ZTQ0"/>
<evidence type="ECO:0000256" key="7">
    <source>
        <dbReference type="ARBA" id="ARBA00023136"/>
    </source>
</evidence>
<evidence type="ECO:0000256" key="5">
    <source>
        <dbReference type="ARBA" id="ARBA00022989"/>
    </source>
</evidence>
<dbReference type="InterPro" id="IPR018011">
    <property type="entry name" value="Carb_sulfotrans_8-10"/>
</dbReference>
<evidence type="ECO:0000256" key="9">
    <source>
        <dbReference type="RuleBase" id="RU364020"/>
    </source>
</evidence>
<evidence type="ECO:0000256" key="8">
    <source>
        <dbReference type="ARBA" id="ARBA00023180"/>
    </source>
</evidence>
<comment type="similarity">
    <text evidence="2 9">Belongs to the sulfotransferase 2 family.</text>
</comment>
<keyword evidence="8 9" id="KW-0325">Glycoprotein</keyword>
<dbReference type="Proteomes" id="UP001381693">
    <property type="component" value="Unassembled WGS sequence"/>
</dbReference>
<dbReference type="GO" id="GO:0008146">
    <property type="term" value="F:sulfotransferase activity"/>
    <property type="evidence" value="ECO:0007669"/>
    <property type="project" value="InterPro"/>
</dbReference>
<dbReference type="InterPro" id="IPR005331">
    <property type="entry name" value="Sulfotransferase"/>
</dbReference>
<sequence length="478" mass="56289">MCGVATLYYIHSSDNELVEKYRMNMQEKLRFILERARLPKGTDIQALLKDPMTFYKEASTLEKEIGQSKETSMPEEGNDLKLSGQEKNDKRPLLNQHNLDNIELVIFPSVNNCNKTVYNEMIKNHKGPTVPTSDMYPCKKWNKPRPNDRFWPIVIEPSEGKILNSIDLHHVKKKVLTQVKEQLGIQQERVHRLKETCSKYPELAIRQHVTLVWDTKTDPPVIYCPLYKVASTTWMVYFLRLAHINENNTALDKYKKSGKEKKRYMPRFGGGHRRVFQEFKAPKTSKERNKVFQESLRFIVVRHPFTRLLSAYRDKIERPNPKPYSPYFKELQQAIIKKYRMKGSNITFPTPTFSEFVDYIIDSTADLKTAQDWEENVVCWTPYWSQCGVCSSDYQVVIKLETMDDDEQFLAHIADLKEIQNVHEWRNHKRASVTSSDVIPKYYRSLTQQQILLLYERYKVDFELFGYSLDEYLPDANP</sequence>
<reference evidence="11 12" key="1">
    <citation type="submission" date="2023-11" db="EMBL/GenBank/DDBJ databases">
        <title>Halocaridina rubra genome assembly.</title>
        <authorList>
            <person name="Smith C."/>
        </authorList>
    </citation>
    <scope>NUCLEOTIDE SEQUENCE [LARGE SCALE GENOMIC DNA]</scope>
    <source>
        <strain evidence="11">EP-1</strain>
        <tissue evidence="11">Whole</tissue>
    </source>
</reference>
<accession>A0AAN8ZTQ0</accession>
<organism evidence="11 12">
    <name type="scientific">Halocaridina rubra</name>
    <name type="common">Hawaiian red shrimp</name>
    <dbReference type="NCBI Taxonomy" id="373956"/>
    <lineage>
        <taxon>Eukaryota</taxon>
        <taxon>Metazoa</taxon>
        <taxon>Ecdysozoa</taxon>
        <taxon>Arthropoda</taxon>
        <taxon>Crustacea</taxon>
        <taxon>Multicrustacea</taxon>
        <taxon>Malacostraca</taxon>
        <taxon>Eumalacostraca</taxon>
        <taxon>Eucarida</taxon>
        <taxon>Decapoda</taxon>
        <taxon>Pleocyemata</taxon>
        <taxon>Caridea</taxon>
        <taxon>Atyoidea</taxon>
        <taxon>Atyidae</taxon>
        <taxon>Halocaridina</taxon>
    </lineage>
</organism>
<protein>
    <recommendedName>
        <fullName evidence="9">Carbohydrate sulfotransferase</fullName>
        <ecNumber evidence="9">2.8.2.-</ecNumber>
    </recommendedName>
</protein>
<keyword evidence="4" id="KW-0812">Transmembrane</keyword>
<feature type="region of interest" description="Disordered" evidence="10">
    <location>
        <begin position="64"/>
        <end position="92"/>
    </location>
</feature>
<dbReference type="GO" id="GO:0016051">
    <property type="term" value="P:carbohydrate biosynthetic process"/>
    <property type="evidence" value="ECO:0007669"/>
    <property type="project" value="InterPro"/>
</dbReference>
<keyword evidence="3 9" id="KW-0808">Transferase</keyword>
<evidence type="ECO:0000256" key="2">
    <source>
        <dbReference type="ARBA" id="ARBA00006339"/>
    </source>
</evidence>
<dbReference type="Pfam" id="PF03567">
    <property type="entry name" value="Sulfotransfer_2"/>
    <property type="match status" value="1"/>
</dbReference>
<keyword evidence="5" id="KW-1133">Transmembrane helix</keyword>
<name>A0AAN8ZTQ0_HALRR</name>
<evidence type="ECO:0000256" key="1">
    <source>
        <dbReference type="ARBA" id="ARBA00004323"/>
    </source>
</evidence>
<dbReference type="GO" id="GO:0000139">
    <property type="term" value="C:Golgi membrane"/>
    <property type="evidence" value="ECO:0007669"/>
    <property type="project" value="UniProtKB-SubCell"/>
</dbReference>
<gene>
    <name evidence="11" type="ORF">SK128_009134</name>
</gene>